<dbReference type="PANTHER" id="PTHR45904">
    <property type="entry name" value="TRNA (URACIL-5-)-METHYLTRANSFERASE"/>
    <property type="match status" value="1"/>
</dbReference>
<dbReference type="AlphaFoldDB" id="A0AAW1DSZ3"/>
<feature type="region of interest" description="Disordered" evidence="1">
    <location>
        <begin position="779"/>
        <end position="848"/>
    </location>
</feature>
<feature type="compositionally biased region" description="Acidic residues" evidence="1">
    <location>
        <begin position="30"/>
        <end position="48"/>
    </location>
</feature>
<evidence type="ECO:0000313" key="2">
    <source>
        <dbReference type="EMBL" id="KAK9512793.1"/>
    </source>
</evidence>
<feature type="region of interest" description="Disordered" evidence="1">
    <location>
        <begin position="703"/>
        <end position="752"/>
    </location>
</feature>
<proteinExistence type="predicted"/>
<comment type="caution">
    <text evidence="2">The sequence shown here is derived from an EMBL/GenBank/DDBJ whole genome shotgun (WGS) entry which is preliminary data.</text>
</comment>
<feature type="region of interest" description="Disordered" evidence="1">
    <location>
        <begin position="328"/>
        <end position="428"/>
    </location>
</feature>
<protein>
    <submittedName>
        <fullName evidence="2">Uncharacterized protein</fullName>
    </submittedName>
</protein>
<dbReference type="GO" id="GO:0003723">
    <property type="term" value="F:RNA binding"/>
    <property type="evidence" value="ECO:0007669"/>
    <property type="project" value="TreeGrafter"/>
</dbReference>
<sequence>MAEDKSEQSNSSEKEKISEKEIDKDKVMDDDHDLNDDDDEKHDEDEDGDKSKDSQSNTLIKLKGIPRCDGPTKYNNYLYKLFVDEIKISPPSYRVPRARDKWIYLDVHTQEDKKKVLETIGEKYNYEGRELTVKPIWLRDNTKTETEEKRVLDEEAALDVLLRYRKLTYPQQLKKKAEEADEMIQGIVSTLKASNTKFSKSLDRFPKLSEMIPMLPIDGYANDCTFTVEQDLETKKAKVGVRVTDKSLPYIVPIEKCRQVPRPVIEAVQDFIDHLEEYGLKPYNRETLEGNIMGIFCQMNTACEIIMSILIPREKVVSRDFTQVVQPQIEEKKDETPKEDGKNESKQETKEEKDEANADNKETNDSAETKKVDEMEVDNGKKDNEVSANEKCQESNDDGKGEGKKEEEGEINESESKKTVENGEETKAMQELEDEVAEARLLQEDDDEEINATSKNSDLKEIKAGVIRYFHERGKDFGIVAFYSNWTFYSKPNEWYDRAPYYNYIVGKVTLKESMNGVQFDMSPYRQWSPRTAAHLQILSLIERLAHFDSSTVVGICSEMRFLEVYFAKKCKAVVSVHAWNAKRTNVNTKWAIKRGFRNIEFVSSKQGNLQFLEKTSLSRNVPKVAVVWTGTKPSVMKKFYDVGCRQIILVSTSHRTKFHDVAKHLEFVGTHMAAAKVYGVDTHPHGHTYTLVTLVEEVAGAGKRRHSDGPLSSTNKRRSLQPLMDGPSALRRPWDNGPPVPSQSGGGDQWSTALSQMTGFMQNQIIFNEMMKHGIQQMFPNKGDQRGSGWGESSDMRRGPRGGGDSRYGNGGYGRGVGGGGGGGSRGSGGRDSQNYKRKRSNMRNRV</sequence>
<evidence type="ECO:0000256" key="1">
    <source>
        <dbReference type="SAM" id="MobiDB-lite"/>
    </source>
</evidence>
<dbReference type="InterPro" id="IPR045850">
    <property type="entry name" value="TRM2_met"/>
</dbReference>
<feature type="compositionally biased region" description="Basic and acidic residues" evidence="1">
    <location>
        <begin position="414"/>
        <end position="428"/>
    </location>
</feature>
<name>A0AAW1DSZ3_9HEMI</name>
<organism evidence="2 3">
    <name type="scientific">Rhynocoris fuscipes</name>
    <dbReference type="NCBI Taxonomy" id="488301"/>
    <lineage>
        <taxon>Eukaryota</taxon>
        <taxon>Metazoa</taxon>
        <taxon>Ecdysozoa</taxon>
        <taxon>Arthropoda</taxon>
        <taxon>Hexapoda</taxon>
        <taxon>Insecta</taxon>
        <taxon>Pterygota</taxon>
        <taxon>Neoptera</taxon>
        <taxon>Paraneoptera</taxon>
        <taxon>Hemiptera</taxon>
        <taxon>Heteroptera</taxon>
        <taxon>Panheteroptera</taxon>
        <taxon>Cimicomorpha</taxon>
        <taxon>Reduviidae</taxon>
        <taxon>Harpactorinae</taxon>
        <taxon>Harpactorini</taxon>
        <taxon>Rhynocoris</taxon>
    </lineage>
</organism>
<dbReference type="EMBL" id="JAPXFL010000001">
    <property type="protein sequence ID" value="KAK9512793.1"/>
    <property type="molecule type" value="Genomic_DNA"/>
</dbReference>
<reference evidence="2 3" key="1">
    <citation type="submission" date="2022-12" db="EMBL/GenBank/DDBJ databases">
        <title>Chromosome-level genome assembly of true bugs.</title>
        <authorList>
            <person name="Ma L."/>
            <person name="Li H."/>
        </authorList>
    </citation>
    <scope>NUCLEOTIDE SEQUENCE [LARGE SCALE GENOMIC DNA]</scope>
    <source>
        <strain evidence="2">Lab_2022b</strain>
    </source>
</reference>
<dbReference type="PANTHER" id="PTHR45904:SF2">
    <property type="entry name" value="TRNA (URACIL-5-)-METHYLTRANSFERASE HOMOLOG A"/>
    <property type="match status" value="1"/>
</dbReference>
<feature type="region of interest" description="Disordered" evidence="1">
    <location>
        <begin position="1"/>
        <end position="58"/>
    </location>
</feature>
<accession>A0AAW1DSZ3</accession>
<evidence type="ECO:0000313" key="3">
    <source>
        <dbReference type="Proteomes" id="UP001461498"/>
    </source>
</evidence>
<feature type="compositionally biased region" description="Gly residues" evidence="1">
    <location>
        <begin position="802"/>
        <end position="831"/>
    </location>
</feature>
<gene>
    <name evidence="2" type="ORF">O3M35_001130</name>
</gene>
<feature type="compositionally biased region" description="Basic and acidic residues" evidence="1">
    <location>
        <begin position="391"/>
        <end position="407"/>
    </location>
</feature>
<feature type="compositionally biased region" description="Basic and acidic residues" evidence="1">
    <location>
        <begin position="1"/>
        <end position="29"/>
    </location>
</feature>
<feature type="compositionally biased region" description="Basic and acidic residues" evidence="1">
    <location>
        <begin position="329"/>
        <end position="385"/>
    </location>
</feature>
<feature type="compositionally biased region" description="Basic residues" evidence="1">
    <location>
        <begin position="837"/>
        <end position="848"/>
    </location>
</feature>
<dbReference type="Proteomes" id="UP001461498">
    <property type="component" value="Unassembled WGS sequence"/>
</dbReference>
<keyword evidence="3" id="KW-1185">Reference proteome</keyword>